<gene>
    <name evidence="7" type="primary">rpoC</name>
    <name evidence="11" type="ORF">A2765_01970</name>
</gene>
<dbReference type="CDD" id="cd02655">
    <property type="entry name" value="RNAP_beta'_C"/>
    <property type="match status" value="1"/>
</dbReference>
<accession>A0A1F6DDX1</accession>
<dbReference type="GO" id="GO:0003899">
    <property type="term" value="F:DNA-directed RNA polymerase activity"/>
    <property type="evidence" value="ECO:0007669"/>
    <property type="project" value="UniProtKB-UniRule"/>
</dbReference>
<sequence>MSVPFAPKKTDSFDAVMLTVASPEDILSWSHGEVTKPETVNYRTQRAEPDGLFCERIFGPTKNYQCFCGKYKGIRYAGVVCEKCGVEVTRSIVRRERMAHINLAVPVTHIWFLRSSPSRLGLLLDLPIKTLEQIVYFAAYIVITADEEQKEKMIGELNADFEQRKKQVKREHDERLKKLKEGKAHPSTSSGQGKEQIEALEKETADQLESLKENHREALEDIGKISVGSVLSELKYREVNMKFGHVFRAGTGAESLREIVMNLDPARLLEVLEKDRTDASGQKLKKVMKRLKLVSALHRANIKPEWMILARLPIIPPDLRPMVQLDGGRFAASDLNDLYRRVINRNNRLKKLMSIGAPEVICRNEKRMLQEAVDTLLNNSARAGKTLFTAGDRRKLRSLSDMLKGKQGRFRQNLLGKRVDYSGRSVIVVGPELRMDQCGLPKEMAMKLFKPFVIGQIIRKELAHNVKAAERLVFDGHREVWDILQDVIKDKYVLLNRAPTLHRLGIQAFQPMLIEGLAIQLHPLVCAAFNADFDGDQMAVHVPLSDQAQAEARTLMVSSTNLLKPSSGDPIISPEQDMVLGCYFLTYASKEHPKNPRAFSSPAEAIMTMESGHLPLQENIRVRLKPDHKELTATTAGRLVFNEIVPAELPFVNATMTKKTLSKLIAQSLEEAGPAKTARLSDAIKKLGFKFATLSGISIGAADIIVPSEKEKILEQANEQVERIHTQYFRGWITADERYRHAIRIWGNVKSELTNMMIQGYDGKEENDIACMIQSGARGNWGQIAQLAAMKGLVANPSGKTIELPIRANLKEGFSVLEFFIATHGGRKGKSDTALKTAEAGYLTRRLVDAVQDMLITEEDCGCVSGHFISRQESDEIGEAFEKRVFGRTLAEDLVVAGETVARRNDEIDAKRIDLFNEKKVEIVMIRSIITCETQKGLCAKCYGRDLSDNRPVRLGTPVGIIAAQSIGEPGTQLTMRTFHMGGVAEGSDITQGLTRVEELFEARAPKTPAVLCEISGTVRLSHHGGKVLVQVTGGEGSETLINLPPGFESSVEEGAAIKERQIVAKSQRDKSTIRAVIAGNVARVANRTIVIRHAAIQEREYEFGPRETILVKNGQSIETGTPLNAGHFNLQELLEKKGVYAVQRYIVSEVQHIYASQGQTINDKHLEIIARKMFSKFRVIDAGDTPLLVGDVVDMAALKQANKEVAAEEKTPAVCEQLLLGLSRVSLATDSWLAAASFQETIRVLVEASTTNKIDPLDGLKENVIIGRLIPAGATYRQMFLSKDARDEGAEIPGMEEFVERA</sequence>
<evidence type="ECO:0000256" key="3">
    <source>
        <dbReference type="ARBA" id="ARBA00022695"/>
    </source>
</evidence>
<dbReference type="GO" id="GO:0000287">
    <property type="term" value="F:magnesium ion binding"/>
    <property type="evidence" value="ECO:0007669"/>
    <property type="project" value="UniProtKB-UniRule"/>
</dbReference>
<proteinExistence type="inferred from homology"/>
<evidence type="ECO:0000256" key="4">
    <source>
        <dbReference type="ARBA" id="ARBA00022723"/>
    </source>
</evidence>
<feature type="binding site" evidence="7">
    <location>
        <position position="932"/>
    </location>
    <ligand>
        <name>Zn(2+)</name>
        <dbReference type="ChEBI" id="CHEBI:29105"/>
        <label>2</label>
    </ligand>
</feature>
<feature type="binding site" evidence="7">
    <location>
        <position position="942"/>
    </location>
    <ligand>
        <name>Zn(2+)</name>
        <dbReference type="ChEBI" id="CHEBI:29105"/>
        <label>2</label>
    </ligand>
</feature>
<feature type="binding site" evidence="7">
    <location>
        <position position="861"/>
    </location>
    <ligand>
        <name>Zn(2+)</name>
        <dbReference type="ChEBI" id="CHEBI:29105"/>
        <label>2</label>
    </ligand>
</feature>
<dbReference type="Pfam" id="PF05000">
    <property type="entry name" value="RNA_pol_Rpb1_4"/>
    <property type="match status" value="1"/>
</dbReference>
<name>A0A1F6DDX1_9BACT</name>
<dbReference type="InterPro" id="IPR007083">
    <property type="entry name" value="RNA_pol_Rpb1_4"/>
</dbReference>
<dbReference type="SUPFAM" id="SSF64484">
    <property type="entry name" value="beta and beta-prime subunits of DNA dependent RNA-polymerase"/>
    <property type="match status" value="1"/>
</dbReference>
<dbReference type="GO" id="GO:0006351">
    <property type="term" value="P:DNA-templated transcription"/>
    <property type="evidence" value="ECO:0007669"/>
    <property type="project" value="UniProtKB-UniRule"/>
</dbReference>
<dbReference type="Gene3D" id="1.10.150.390">
    <property type="match status" value="1"/>
</dbReference>
<dbReference type="GO" id="GO:0000428">
    <property type="term" value="C:DNA-directed RNA polymerase complex"/>
    <property type="evidence" value="ECO:0007669"/>
    <property type="project" value="UniProtKB-KW"/>
</dbReference>
<keyword evidence="1 7" id="KW-0240">DNA-directed RNA polymerase</keyword>
<keyword evidence="7" id="KW-0460">Magnesium</keyword>
<keyword evidence="3 7" id="KW-0548">Nucleotidyltransferase</keyword>
<comment type="catalytic activity">
    <reaction evidence="6 7 8">
        <text>RNA(n) + a ribonucleoside 5'-triphosphate = RNA(n+1) + diphosphate</text>
        <dbReference type="Rhea" id="RHEA:21248"/>
        <dbReference type="Rhea" id="RHEA-COMP:14527"/>
        <dbReference type="Rhea" id="RHEA-COMP:17342"/>
        <dbReference type="ChEBI" id="CHEBI:33019"/>
        <dbReference type="ChEBI" id="CHEBI:61557"/>
        <dbReference type="ChEBI" id="CHEBI:140395"/>
        <dbReference type="EC" id="2.7.7.6"/>
    </reaction>
</comment>
<feature type="binding site" evidence="7">
    <location>
        <position position="68"/>
    </location>
    <ligand>
        <name>Zn(2+)</name>
        <dbReference type="ChEBI" id="CHEBI:29105"/>
        <label>1</label>
    </ligand>
</feature>
<feature type="binding site" evidence="7">
    <location>
        <position position="66"/>
    </location>
    <ligand>
        <name>Zn(2+)</name>
        <dbReference type="ChEBI" id="CHEBI:29105"/>
        <label>1</label>
    </ligand>
</feature>
<feature type="binding site" evidence="7">
    <location>
        <position position="532"/>
    </location>
    <ligand>
        <name>Mg(2+)</name>
        <dbReference type="ChEBI" id="CHEBI:18420"/>
    </ligand>
</feature>
<feature type="region of interest" description="Disordered" evidence="9">
    <location>
        <begin position="170"/>
        <end position="197"/>
    </location>
</feature>
<dbReference type="CDD" id="cd01609">
    <property type="entry name" value="RNAP_beta'_N"/>
    <property type="match status" value="1"/>
</dbReference>
<dbReference type="InterPro" id="IPR007081">
    <property type="entry name" value="RNA_pol_Rpb1_5"/>
</dbReference>
<dbReference type="GO" id="GO:0008270">
    <property type="term" value="F:zinc ion binding"/>
    <property type="evidence" value="ECO:0007669"/>
    <property type="project" value="UniProtKB-UniRule"/>
</dbReference>
<dbReference type="HAMAP" id="MF_01322">
    <property type="entry name" value="RNApol_bact_RpoC"/>
    <property type="match status" value="1"/>
</dbReference>
<dbReference type="InterPro" id="IPR007080">
    <property type="entry name" value="RNA_pol_Rpb1_1"/>
</dbReference>
<organism evidence="11 12">
    <name type="scientific">Candidatus Kaiserbacteria bacterium RIFCSPHIGHO2_01_FULL_56_24</name>
    <dbReference type="NCBI Taxonomy" id="1798487"/>
    <lineage>
        <taxon>Bacteria</taxon>
        <taxon>Candidatus Kaiseribacteriota</taxon>
    </lineage>
</organism>
<feature type="binding site" evidence="7">
    <location>
        <position position="536"/>
    </location>
    <ligand>
        <name>Mg(2+)</name>
        <dbReference type="ChEBI" id="CHEBI:18420"/>
    </ligand>
</feature>
<comment type="function">
    <text evidence="7 8">DNA-dependent RNA polymerase catalyzes the transcription of DNA into RNA using the four ribonucleoside triphosphates as substrates.</text>
</comment>
<reference evidence="11 12" key="1">
    <citation type="journal article" date="2016" name="Nat. Commun.">
        <title>Thousands of microbial genomes shed light on interconnected biogeochemical processes in an aquifer system.</title>
        <authorList>
            <person name="Anantharaman K."/>
            <person name="Brown C.T."/>
            <person name="Hug L.A."/>
            <person name="Sharon I."/>
            <person name="Castelle C.J."/>
            <person name="Probst A.J."/>
            <person name="Thomas B.C."/>
            <person name="Singh A."/>
            <person name="Wilkins M.J."/>
            <person name="Karaoz U."/>
            <person name="Brodie E.L."/>
            <person name="Williams K.H."/>
            <person name="Hubbard S.S."/>
            <person name="Banfield J.F."/>
        </authorList>
    </citation>
    <scope>NUCLEOTIDE SEQUENCE [LARGE SCALE GENOMIC DNA]</scope>
</reference>
<dbReference type="Pfam" id="PF04997">
    <property type="entry name" value="RNA_pol_Rpb1_1"/>
    <property type="match status" value="1"/>
</dbReference>
<keyword evidence="2 7" id="KW-0808">Transferase</keyword>
<keyword evidence="7" id="KW-0862">Zinc</keyword>
<dbReference type="InterPro" id="IPR045867">
    <property type="entry name" value="DNA-dir_RpoC_beta_prime"/>
</dbReference>
<dbReference type="Gene3D" id="2.40.50.100">
    <property type="match status" value="2"/>
</dbReference>
<dbReference type="Gene3D" id="4.10.860.120">
    <property type="entry name" value="RNA polymerase II, clamp domain"/>
    <property type="match status" value="1"/>
</dbReference>
<evidence type="ECO:0000256" key="7">
    <source>
        <dbReference type="HAMAP-Rule" id="MF_01322"/>
    </source>
</evidence>
<dbReference type="NCBIfam" id="TIGR02386">
    <property type="entry name" value="rpoC_TIGR"/>
    <property type="match status" value="1"/>
</dbReference>
<dbReference type="Gene3D" id="1.10.1790.20">
    <property type="match status" value="1"/>
</dbReference>
<comment type="caution">
    <text evidence="11">The sequence shown here is derived from an EMBL/GenBank/DDBJ whole genome shotgun (WGS) entry which is preliminary data.</text>
</comment>
<feature type="compositionally biased region" description="Basic and acidic residues" evidence="9">
    <location>
        <begin position="170"/>
        <end position="184"/>
    </location>
</feature>
<feature type="binding site" evidence="7">
    <location>
        <position position="534"/>
    </location>
    <ligand>
        <name>Mg(2+)</name>
        <dbReference type="ChEBI" id="CHEBI:18420"/>
    </ligand>
</feature>
<keyword evidence="5 7" id="KW-0804">Transcription</keyword>
<comment type="similarity">
    <text evidence="7 8">Belongs to the RNA polymerase beta' chain family.</text>
</comment>
<dbReference type="InterPro" id="IPR044893">
    <property type="entry name" value="RNA_pol_Rpb1_clamp_domain"/>
</dbReference>
<protein>
    <recommendedName>
        <fullName evidence="7">DNA-directed RNA polymerase subunit beta'</fullName>
        <shortName evidence="7">RNAP subunit beta'</shortName>
        <ecNumber evidence="7">2.7.7.6</ecNumber>
    </recommendedName>
    <alternativeName>
        <fullName evidence="7">RNA polymerase subunit beta'</fullName>
    </alternativeName>
    <alternativeName>
        <fullName evidence="7">Transcriptase subunit beta'</fullName>
    </alternativeName>
</protein>
<evidence type="ECO:0000256" key="1">
    <source>
        <dbReference type="ARBA" id="ARBA00022478"/>
    </source>
</evidence>
<dbReference type="EC" id="2.7.7.6" evidence="7"/>
<evidence type="ECO:0000259" key="10">
    <source>
        <dbReference type="SMART" id="SM00663"/>
    </source>
</evidence>
<keyword evidence="4 7" id="KW-0479">Metal-binding</keyword>
<feature type="binding site" evidence="7">
    <location>
        <position position="939"/>
    </location>
    <ligand>
        <name>Zn(2+)</name>
        <dbReference type="ChEBI" id="CHEBI:29105"/>
        <label>2</label>
    </ligand>
</feature>
<dbReference type="InterPro" id="IPR038120">
    <property type="entry name" value="Rpb1_funnel_sf"/>
</dbReference>
<dbReference type="PANTHER" id="PTHR19376">
    <property type="entry name" value="DNA-DIRECTED RNA POLYMERASE"/>
    <property type="match status" value="1"/>
</dbReference>
<evidence type="ECO:0000256" key="2">
    <source>
        <dbReference type="ARBA" id="ARBA00022679"/>
    </source>
</evidence>
<dbReference type="Pfam" id="PF04998">
    <property type="entry name" value="RNA_pol_Rpb1_5"/>
    <property type="match status" value="1"/>
</dbReference>
<comment type="subunit">
    <text evidence="7">The RNAP catalytic core consists of 2 alpha, 1 beta, 1 beta' and 1 omega subunit. When a sigma factor is associated with the core the holoenzyme is formed, which can initiate transcription.</text>
</comment>
<comment type="cofactor">
    <cofactor evidence="7">
        <name>Zn(2+)</name>
        <dbReference type="ChEBI" id="CHEBI:29105"/>
    </cofactor>
    <text evidence="7">Binds 2 Zn(2+) ions per subunit.</text>
</comment>
<dbReference type="Pfam" id="PF00623">
    <property type="entry name" value="RNA_pol_Rpb1_2"/>
    <property type="match status" value="2"/>
</dbReference>
<dbReference type="Gene3D" id="1.10.274.100">
    <property type="entry name" value="RNA polymerase Rpb1, domain 3"/>
    <property type="match status" value="2"/>
</dbReference>
<dbReference type="InterPro" id="IPR007066">
    <property type="entry name" value="RNA_pol_Rpb1_3"/>
</dbReference>
<dbReference type="EMBL" id="MFLA01000018">
    <property type="protein sequence ID" value="OGG59510.1"/>
    <property type="molecule type" value="Genomic_DNA"/>
</dbReference>
<dbReference type="InterPro" id="IPR042102">
    <property type="entry name" value="RNA_pol_Rpb1_3_sf"/>
</dbReference>
<evidence type="ECO:0000256" key="9">
    <source>
        <dbReference type="SAM" id="MobiDB-lite"/>
    </source>
</evidence>
<dbReference type="Gene3D" id="1.10.132.30">
    <property type="match status" value="1"/>
</dbReference>
<dbReference type="GO" id="GO:0003677">
    <property type="term" value="F:DNA binding"/>
    <property type="evidence" value="ECO:0007669"/>
    <property type="project" value="UniProtKB-UniRule"/>
</dbReference>
<dbReference type="PANTHER" id="PTHR19376:SF54">
    <property type="entry name" value="DNA-DIRECTED RNA POLYMERASE SUBUNIT BETA"/>
    <property type="match status" value="1"/>
</dbReference>
<dbReference type="Gene3D" id="2.40.40.20">
    <property type="match status" value="1"/>
</dbReference>
<dbReference type="InterPro" id="IPR006592">
    <property type="entry name" value="RNA_pol_N"/>
</dbReference>
<dbReference type="InterPro" id="IPR000722">
    <property type="entry name" value="RNA_pol_asu"/>
</dbReference>
<comment type="cofactor">
    <cofactor evidence="7">
        <name>Mg(2+)</name>
        <dbReference type="ChEBI" id="CHEBI:18420"/>
    </cofactor>
    <text evidence="7">Binds 1 Mg(2+) ion per subunit.</text>
</comment>
<evidence type="ECO:0000313" key="12">
    <source>
        <dbReference type="Proteomes" id="UP000176377"/>
    </source>
</evidence>
<evidence type="ECO:0000256" key="8">
    <source>
        <dbReference type="RuleBase" id="RU004279"/>
    </source>
</evidence>
<dbReference type="Proteomes" id="UP000176377">
    <property type="component" value="Unassembled WGS sequence"/>
</dbReference>
<dbReference type="InterPro" id="IPR012754">
    <property type="entry name" value="DNA-dir_RpoC_beta_prime_bact"/>
</dbReference>
<evidence type="ECO:0000256" key="6">
    <source>
        <dbReference type="ARBA" id="ARBA00048552"/>
    </source>
</evidence>
<dbReference type="SMART" id="SM00663">
    <property type="entry name" value="RPOLA_N"/>
    <property type="match status" value="1"/>
</dbReference>
<feature type="domain" description="RNA polymerase N-terminal" evidence="10">
    <location>
        <begin position="305"/>
        <end position="586"/>
    </location>
</feature>
<feature type="binding site" evidence="7">
    <location>
        <position position="84"/>
    </location>
    <ligand>
        <name>Zn(2+)</name>
        <dbReference type="ChEBI" id="CHEBI:29105"/>
        <label>1</label>
    </ligand>
</feature>
<evidence type="ECO:0000256" key="5">
    <source>
        <dbReference type="ARBA" id="ARBA00023163"/>
    </source>
</evidence>
<dbReference type="Pfam" id="PF04983">
    <property type="entry name" value="RNA_pol_Rpb1_3"/>
    <property type="match status" value="1"/>
</dbReference>
<dbReference type="Gene3D" id="1.10.40.90">
    <property type="match status" value="1"/>
</dbReference>
<evidence type="ECO:0000313" key="11">
    <source>
        <dbReference type="EMBL" id="OGG59510.1"/>
    </source>
</evidence>
<feature type="binding site" evidence="7">
    <location>
        <position position="81"/>
    </location>
    <ligand>
        <name>Zn(2+)</name>
        <dbReference type="ChEBI" id="CHEBI:29105"/>
        <label>1</label>
    </ligand>
</feature>